<dbReference type="AlphaFoldDB" id="A0ABD6YZM4"/>
<proteinExistence type="predicted"/>
<gene>
    <name evidence="1" type="ORF">GFU50_06550</name>
</gene>
<evidence type="ECO:0000313" key="2">
    <source>
        <dbReference type="Proteomes" id="UP000422837"/>
    </source>
</evidence>
<sequence>MRLLKNDLQTVYLKKRKVTHDEEAEEIVTYPFEPIELRMNVQAASGTVNAQIYGSKLETMKACKYQGDKISESQNELDGICVYVGKDEEPDFTIKSIQTFSTHKNIMLERNDNRGS</sequence>
<dbReference type="EMBL" id="CP046123">
    <property type="protein sequence ID" value="QGN29178.1"/>
    <property type="molecule type" value="Genomic_DNA"/>
</dbReference>
<organism evidence="1 2">
    <name type="scientific">Enterococcus casseliflavus</name>
    <name type="common">Enterococcus flavescens</name>
    <dbReference type="NCBI Taxonomy" id="37734"/>
    <lineage>
        <taxon>Bacteria</taxon>
        <taxon>Bacillati</taxon>
        <taxon>Bacillota</taxon>
        <taxon>Bacilli</taxon>
        <taxon>Lactobacillales</taxon>
        <taxon>Enterococcaceae</taxon>
        <taxon>Enterococcus</taxon>
    </lineage>
</organism>
<protein>
    <submittedName>
        <fullName evidence="1">Uncharacterized protein</fullName>
    </submittedName>
</protein>
<dbReference type="Proteomes" id="UP000422837">
    <property type="component" value="Chromosome"/>
</dbReference>
<accession>A0ABD6YZM4</accession>
<name>A0ABD6YZM4_ENTCA</name>
<dbReference type="RefSeq" id="WP_154694363.1">
    <property type="nucleotide sequence ID" value="NZ_CP046123.1"/>
</dbReference>
<evidence type="ECO:0000313" key="1">
    <source>
        <dbReference type="EMBL" id="QGN29178.1"/>
    </source>
</evidence>
<reference evidence="1 2" key="1">
    <citation type="submission" date="2019-11" db="EMBL/GenBank/DDBJ databases">
        <title>Detection and genome characteristic of a blood enterococcus casselifavus isolate from Zhengzhou,china.</title>
        <authorList>
            <person name="Wen P."/>
        </authorList>
    </citation>
    <scope>NUCLEOTIDE SEQUENCE [LARGE SCALE GENOMIC DNA]</scope>
    <source>
        <strain evidence="1 2">EC291</strain>
    </source>
</reference>